<sequence length="176" mass="19920" precursor="true">MRKLFVLLCYSGALLFLVSACGNTDEDASDSTNTAVGLGQRFIEELYSVDNSSFDYNGMTAESLIHAQNEFSSYFTEKEFEELANKRFFLMPLEAASNQNNTISVQNIEFEKTGGDPEESNSLDFDHSFTLIFKDQEGNEQDKVKIEGQMTVIDTENGLKIDRYHDSEIPIEKLNH</sequence>
<dbReference type="PROSITE" id="PS51257">
    <property type="entry name" value="PROKAR_LIPOPROTEIN"/>
    <property type="match status" value="1"/>
</dbReference>
<keyword evidence="1" id="KW-0732">Signal</keyword>
<organism evidence="2 3">
    <name type="scientific">Virgibacillus massiliensis</name>
    <dbReference type="NCBI Taxonomy" id="1462526"/>
    <lineage>
        <taxon>Bacteria</taxon>
        <taxon>Bacillati</taxon>
        <taxon>Bacillota</taxon>
        <taxon>Bacilli</taxon>
        <taxon>Bacillales</taxon>
        <taxon>Bacillaceae</taxon>
        <taxon>Virgibacillus</taxon>
    </lineage>
</organism>
<dbReference type="OrthoDB" id="2863534at2"/>
<feature type="chain" id="PRO_5039186327" evidence="1">
    <location>
        <begin position="23"/>
        <end position="176"/>
    </location>
</feature>
<comment type="caution">
    <text evidence="2">The sequence shown here is derived from an EMBL/GenBank/DDBJ whole genome shotgun (WGS) entry which is preliminary data.</text>
</comment>
<dbReference type="RefSeq" id="WP_021292384.1">
    <property type="nucleotide sequence ID" value="NZ_BNER01000011.1"/>
</dbReference>
<dbReference type="STRING" id="1462526.BN990_02886"/>
<accession>A0A024QF41</accession>
<evidence type="ECO:0000313" key="2">
    <source>
        <dbReference type="EMBL" id="CDQ40561.1"/>
    </source>
</evidence>
<dbReference type="Proteomes" id="UP000028875">
    <property type="component" value="Unassembled WGS sequence"/>
</dbReference>
<keyword evidence="3" id="KW-1185">Reference proteome</keyword>
<proteinExistence type="predicted"/>
<feature type="signal peptide" evidence="1">
    <location>
        <begin position="1"/>
        <end position="22"/>
    </location>
</feature>
<reference evidence="2 3" key="1">
    <citation type="submission" date="2014-03" db="EMBL/GenBank/DDBJ databases">
        <authorList>
            <person name="Urmite Genomes U."/>
        </authorList>
    </citation>
    <scope>NUCLEOTIDE SEQUENCE [LARGE SCALE GENOMIC DNA]</scope>
    <source>
        <strain evidence="2 3">Vm-5</strain>
    </source>
</reference>
<evidence type="ECO:0000256" key="1">
    <source>
        <dbReference type="SAM" id="SignalP"/>
    </source>
</evidence>
<evidence type="ECO:0000313" key="3">
    <source>
        <dbReference type="Proteomes" id="UP000028875"/>
    </source>
</evidence>
<name>A0A024QF41_9BACI</name>
<dbReference type="eggNOG" id="ENOG5033CVT">
    <property type="taxonomic scope" value="Bacteria"/>
</dbReference>
<protein>
    <submittedName>
        <fullName evidence="2">Uncharacterized protein</fullName>
    </submittedName>
</protein>
<dbReference type="EMBL" id="CCDP010000002">
    <property type="protein sequence ID" value="CDQ40561.1"/>
    <property type="molecule type" value="Genomic_DNA"/>
</dbReference>
<gene>
    <name evidence="2" type="ORF">BN990_02886</name>
</gene>
<dbReference type="AlphaFoldDB" id="A0A024QF41"/>
<reference evidence="3" key="2">
    <citation type="submission" date="2014-05" db="EMBL/GenBank/DDBJ databases">
        <title>Draft genome sequence of Virgibacillus massiliensis Vm-5.</title>
        <authorList>
            <person name="Khelaifia S."/>
            <person name="Croce O."/>
            <person name="Lagier J.C."/>
            <person name="Raoult D."/>
        </authorList>
    </citation>
    <scope>NUCLEOTIDE SEQUENCE [LARGE SCALE GENOMIC DNA]</scope>
    <source>
        <strain evidence="3">Vm-5</strain>
    </source>
</reference>